<dbReference type="PROSITE" id="PS51186">
    <property type="entry name" value="GNAT"/>
    <property type="match status" value="1"/>
</dbReference>
<evidence type="ECO:0000259" key="1">
    <source>
        <dbReference type="PROSITE" id="PS51186"/>
    </source>
</evidence>
<comment type="caution">
    <text evidence="2">The sequence shown here is derived from an EMBL/GenBank/DDBJ whole genome shotgun (WGS) entry which is preliminary data.</text>
</comment>
<feature type="domain" description="N-acetyltransferase" evidence="1">
    <location>
        <begin position="104"/>
        <end position="231"/>
    </location>
</feature>
<accession>A0A0R2P6Z3</accession>
<dbReference type="SUPFAM" id="SSF55729">
    <property type="entry name" value="Acyl-CoA N-acyltransferases (Nat)"/>
    <property type="match status" value="1"/>
</dbReference>
<dbReference type="GO" id="GO:0016747">
    <property type="term" value="F:acyltransferase activity, transferring groups other than amino-acyl groups"/>
    <property type="evidence" value="ECO:0007669"/>
    <property type="project" value="InterPro"/>
</dbReference>
<dbReference type="InterPro" id="IPR051822">
    <property type="entry name" value="Glycosyl_Hydrolase_84"/>
</dbReference>
<dbReference type="PANTHER" id="PTHR13170">
    <property type="entry name" value="O-GLCNACASE"/>
    <property type="match status" value="1"/>
</dbReference>
<dbReference type="Proteomes" id="UP000053349">
    <property type="component" value="Unassembled WGS sequence"/>
</dbReference>
<dbReference type="PANTHER" id="PTHR13170:SF16">
    <property type="entry name" value="PROTEIN O-GLCNACASE"/>
    <property type="match status" value="1"/>
</dbReference>
<dbReference type="Pfam" id="PF00583">
    <property type="entry name" value="Acetyltransf_1"/>
    <property type="match status" value="1"/>
</dbReference>
<evidence type="ECO:0000313" key="2">
    <source>
        <dbReference type="EMBL" id="KRO32571.1"/>
    </source>
</evidence>
<gene>
    <name evidence="2" type="ORF">ABR64_00655</name>
</gene>
<dbReference type="EMBL" id="LIAW01000081">
    <property type="protein sequence ID" value="KRO32571.1"/>
    <property type="molecule type" value="Genomic_DNA"/>
</dbReference>
<organism evidence="2 3">
    <name type="scientific">Actinobacteria bacterium BACL2 MAG-121001-bin67</name>
    <dbReference type="NCBI Taxonomy" id="1655572"/>
    <lineage>
        <taxon>Bacteria</taxon>
        <taxon>Bacillati</taxon>
        <taxon>Actinomycetota</taxon>
        <taxon>Actinomycetes</taxon>
        <taxon>Actinomycetes incertae sedis</taxon>
        <taxon>ac1 cluster</taxon>
    </lineage>
</organism>
<dbReference type="CDD" id="cd04301">
    <property type="entry name" value="NAT_SF"/>
    <property type="match status" value="1"/>
</dbReference>
<name>A0A0R2P6Z3_9ACTN</name>
<protein>
    <recommendedName>
        <fullName evidence="1">N-acetyltransferase domain-containing protein</fullName>
    </recommendedName>
</protein>
<dbReference type="InterPro" id="IPR016181">
    <property type="entry name" value="Acyl_CoA_acyltransferase"/>
</dbReference>
<proteinExistence type="predicted"/>
<evidence type="ECO:0000313" key="3">
    <source>
        <dbReference type="Proteomes" id="UP000053349"/>
    </source>
</evidence>
<reference evidence="2 3" key="1">
    <citation type="submission" date="2015-10" db="EMBL/GenBank/DDBJ databases">
        <title>Metagenome-Assembled Genomes uncover a global brackish microbiome.</title>
        <authorList>
            <person name="Hugerth L.W."/>
            <person name="Larsson J."/>
            <person name="Alneberg J."/>
            <person name="Lindh M.V."/>
            <person name="Legrand C."/>
            <person name="Pinhassi J."/>
            <person name="Andersson A.F."/>
        </authorList>
    </citation>
    <scope>NUCLEOTIDE SEQUENCE [LARGE SCALE GENOMIC DNA]</scope>
    <source>
        <strain evidence="2">BACL2 MAG-121001-bin67</strain>
    </source>
</reference>
<sequence>MTSFNFGQEFQKFWLYTRVPRYDCVMSLITFDSGGFVRKFQAEDRSDLYKVCLATGDSGANADHLYNQKDMLGEIYVGPYLSFQPDLSFTLIQDGVSGYALAAFDTRSFESTLSKEWWPLILEKYSSRSPEKFNELEKNLYAYIQNPPSKSEEVVNQYPSHLHIDLLEKAQGRGVGKAMMHLLLDTLREQGSMGVYLGMGAQNARAFTFYTKLGFTLLDKNVDEWTMGLKF</sequence>
<dbReference type="AlphaFoldDB" id="A0A0R2P6Z3"/>
<dbReference type="Gene3D" id="3.40.630.30">
    <property type="match status" value="1"/>
</dbReference>
<dbReference type="InterPro" id="IPR000182">
    <property type="entry name" value="GNAT_dom"/>
</dbReference>